<dbReference type="AlphaFoldDB" id="A0A0A9BMF8"/>
<accession>A0A0A9BMF8</accession>
<sequence>MLTESRGNKVASTFLRKKQALL</sequence>
<reference evidence="1" key="1">
    <citation type="submission" date="2014-09" db="EMBL/GenBank/DDBJ databases">
        <authorList>
            <person name="Magalhaes I.L.F."/>
            <person name="Oliveira U."/>
            <person name="Santos F.R."/>
            <person name="Vidigal T.H.D.A."/>
            <person name="Brescovit A.D."/>
            <person name="Santos A.J."/>
        </authorList>
    </citation>
    <scope>NUCLEOTIDE SEQUENCE</scope>
    <source>
        <tissue evidence="1">Shoot tissue taken approximately 20 cm above the soil surface</tissue>
    </source>
</reference>
<proteinExistence type="predicted"/>
<reference evidence="1" key="2">
    <citation type="journal article" date="2015" name="Data Brief">
        <title>Shoot transcriptome of the giant reed, Arundo donax.</title>
        <authorList>
            <person name="Barrero R.A."/>
            <person name="Guerrero F.D."/>
            <person name="Moolhuijzen P."/>
            <person name="Goolsby J.A."/>
            <person name="Tidwell J."/>
            <person name="Bellgard S.E."/>
            <person name="Bellgard M.I."/>
        </authorList>
    </citation>
    <scope>NUCLEOTIDE SEQUENCE</scope>
    <source>
        <tissue evidence="1">Shoot tissue taken approximately 20 cm above the soil surface</tissue>
    </source>
</reference>
<evidence type="ECO:0000313" key="1">
    <source>
        <dbReference type="EMBL" id="JAD62425.1"/>
    </source>
</evidence>
<protein>
    <submittedName>
        <fullName evidence="1">Uncharacterized protein</fullName>
    </submittedName>
</protein>
<dbReference type="EMBL" id="GBRH01235470">
    <property type="protein sequence ID" value="JAD62425.1"/>
    <property type="molecule type" value="Transcribed_RNA"/>
</dbReference>
<name>A0A0A9BMF8_ARUDO</name>
<organism evidence="1">
    <name type="scientific">Arundo donax</name>
    <name type="common">Giant reed</name>
    <name type="synonym">Donax arundinaceus</name>
    <dbReference type="NCBI Taxonomy" id="35708"/>
    <lineage>
        <taxon>Eukaryota</taxon>
        <taxon>Viridiplantae</taxon>
        <taxon>Streptophyta</taxon>
        <taxon>Embryophyta</taxon>
        <taxon>Tracheophyta</taxon>
        <taxon>Spermatophyta</taxon>
        <taxon>Magnoliopsida</taxon>
        <taxon>Liliopsida</taxon>
        <taxon>Poales</taxon>
        <taxon>Poaceae</taxon>
        <taxon>PACMAD clade</taxon>
        <taxon>Arundinoideae</taxon>
        <taxon>Arundineae</taxon>
        <taxon>Arundo</taxon>
    </lineage>
</organism>